<accession>A0ABW4GC67</accession>
<dbReference type="RefSeq" id="WP_219530823.1">
    <property type="nucleotide sequence ID" value="NZ_JAHKRM010000009.1"/>
</dbReference>
<evidence type="ECO:0008006" key="4">
    <source>
        <dbReference type="Google" id="ProtNLM"/>
    </source>
</evidence>
<sequence length="101" mass="10698">MPAAGPEAGKVTGRRHYNSGSWHSTWAVVGVPSGSRAWKEQGNQARWGGPPLTEMSAWRGPRKPEVVLPSACMTVARSIAAVVLPMAAPVADEAGMSNRFD</sequence>
<keyword evidence="3" id="KW-1185">Reference proteome</keyword>
<comment type="caution">
    <text evidence="2">The sequence shown here is derived from an EMBL/GenBank/DDBJ whole genome shotgun (WGS) entry which is preliminary data.</text>
</comment>
<feature type="region of interest" description="Disordered" evidence="1">
    <location>
        <begin position="39"/>
        <end position="58"/>
    </location>
</feature>
<evidence type="ECO:0000313" key="2">
    <source>
        <dbReference type="EMBL" id="MFD1538957.1"/>
    </source>
</evidence>
<evidence type="ECO:0000313" key="3">
    <source>
        <dbReference type="Proteomes" id="UP001597097"/>
    </source>
</evidence>
<organism evidence="2 3">
    <name type="scientific">Nonomuraea guangzhouensis</name>
    <dbReference type="NCBI Taxonomy" id="1291555"/>
    <lineage>
        <taxon>Bacteria</taxon>
        <taxon>Bacillati</taxon>
        <taxon>Actinomycetota</taxon>
        <taxon>Actinomycetes</taxon>
        <taxon>Streptosporangiales</taxon>
        <taxon>Streptosporangiaceae</taxon>
        <taxon>Nonomuraea</taxon>
    </lineage>
</organism>
<dbReference type="Proteomes" id="UP001597097">
    <property type="component" value="Unassembled WGS sequence"/>
</dbReference>
<protein>
    <recommendedName>
        <fullName evidence="4">Transposase</fullName>
    </recommendedName>
</protein>
<name>A0ABW4GC67_9ACTN</name>
<gene>
    <name evidence="2" type="ORF">ACFSJ0_18015</name>
</gene>
<reference evidence="3" key="1">
    <citation type="journal article" date="2019" name="Int. J. Syst. Evol. Microbiol.">
        <title>The Global Catalogue of Microorganisms (GCM) 10K type strain sequencing project: providing services to taxonomists for standard genome sequencing and annotation.</title>
        <authorList>
            <consortium name="The Broad Institute Genomics Platform"/>
            <consortium name="The Broad Institute Genome Sequencing Center for Infectious Disease"/>
            <person name="Wu L."/>
            <person name="Ma J."/>
        </authorList>
    </citation>
    <scope>NUCLEOTIDE SEQUENCE [LARGE SCALE GENOMIC DNA]</scope>
    <source>
        <strain evidence="3">CGMCC 1.15399</strain>
    </source>
</reference>
<dbReference type="EMBL" id="JBHUCM010000014">
    <property type="protein sequence ID" value="MFD1538957.1"/>
    <property type="molecule type" value="Genomic_DNA"/>
</dbReference>
<evidence type="ECO:0000256" key="1">
    <source>
        <dbReference type="SAM" id="MobiDB-lite"/>
    </source>
</evidence>
<proteinExistence type="predicted"/>